<evidence type="ECO:0000313" key="2">
    <source>
        <dbReference type="EMBL" id="PXW87333.1"/>
    </source>
</evidence>
<dbReference type="Pfam" id="PF04525">
    <property type="entry name" value="LOR"/>
    <property type="match status" value="1"/>
</dbReference>
<gene>
    <name evidence="2" type="ORF">DES38_11620</name>
</gene>
<dbReference type="InterPro" id="IPR007612">
    <property type="entry name" value="LOR"/>
</dbReference>
<comment type="caution">
    <text evidence="2">The sequence shown here is derived from an EMBL/GenBank/DDBJ whole genome shotgun (WGS) entry which is preliminary data.</text>
</comment>
<dbReference type="Gene3D" id="2.40.160.200">
    <property type="entry name" value="LURP1-related"/>
    <property type="match status" value="1"/>
</dbReference>
<sequence>MRQLYMRQKVFSLGEKFTITDEHEQPAYYVEGSFMQIPKTFTILDKANQPVGEITKKVISFMPTFYVEIPGFQSITIQKAFTFFKTRFDIRAENISINGDFLDKYFEVQAKGDVVAYVEEKWLTWGDTYKMEIIDPRFEALVVALVVAVDFAKQES</sequence>
<reference evidence="2 3" key="1">
    <citation type="submission" date="2018-05" db="EMBL/GenBank/DDBJ databases">
        <title>Genomic Encyclopedia of Type Strains, Phase IV (KMG-IV): sequencing the most valuable type-strain genomes for metagenomic binning, comparative biology and taxonomic classification.</title>
        <authorList>
            <person name="Goeker M."/>
        </authorList>
    </citation>
    <scope>NUCLEOTIDE SEQUENCE [LARGE SCALE GENOMIC DNA]</scope>
    <source>
        <strain evidence="2 3">DSM 22440</strain>
    </source>
</reference>
<proteinExistence type="inferred from homology"/>
<organism evidence="2 3">
    <name type="scientific">Streptohalobacillus salinus</name>
    <dbReference type="NCBI Taxonomy" id="621096"/>
    <lineage>
        <taxon>Bacteria</taxon>
        <taxon>Bacillati</taxon>
        <taxon>Bacillota</taxon>
        <taxon>Bacilli</taxon>
        <taxon>Bacillales</taxon>
        <taxon>Bacillaceae</taxon>
        <taxon>Streptohalobacillus</taxon>
    </lineage>
</organism>
<dbReference type="InterPro" id="IPR025659">
    <property type="entry name" value="Tubby-like_C"/>
</dbReference>
<dbReference type="SUPFAM" id="SSF54518">
    <property type="entry name" value="Tubby C-terminal domain-like"/>
    <property type="match status" value="1"/>
</dbReference>
<dbReference type="OrthoDB" id="652307at2"/>
<evidence type="ECO:0000313" key="3">
    <source>
        <dbReference type="Proteomes" id="UP000247922"/>
    </source>
</evidence>
<dbReference type="InterPro" id="IPR038595">
    <property type="entry name" value="LOR_sf"/>
</dbReference>
<name>A0A2V3VZ59_9BACI</name>
<comment type="similarity">
    <text evidence="1">Belongs to the LOR family.</text>
</comment>
<keyword evidence="3" id="KW-1185">Reference proteome</keyword>
<protein>
    <submittedName>
        <fullName evidence="2">Uncharacterized protein YxjI</fullName>
    </submittedName>
</protein>
<dbReference type="EMBL" id="QJJR01000016">
    <property type="protein sequence ID" value="PXW87333.1"/>
    <property type="molecule type" value="Genomic_DNA"/>
</dbReference>
<accession>A0A2V3VZ59</accession>
<dbReference type="RefSeq" id="WP_110252095.1">
    <property type="nucleotide sequence ID" value="NZ_QJJR01000016.1"/>
</dbReference>
<dbReference type="Proteomes" id="UP000247922">
    <property type="component" value="Unassembled WGS sequence"/>
</dbReference>
<evidence type="ECO:0000256" key="1">
    <source>
        <dbReference type="ARBA" id="ARBA00005437"/>
    </source>
</evidence>
<dbReference type="AlphaFoldDB" id="A0A2V3VZ59"/>